<keyword evidence="4" id="KW-0479">Metal-binding</keyword>
<dbReference type="GO" id="GO:0016485">
    <property type="term" value="P:protein processing"/>
    <property type="evidence" value="ECO:0007669"/>
    <property type="project" value="TreeGrafter"/>
</dbReference>
<feature type="signal peptide" evidence="8">
    <location>
        <begin position="1"/>
        <end position="23"/>
    </location>
</feature>
<reference evidence="11 12" key="1">
    <citation type="submission" date="2018-04" db="EMBL/GenBank/DDBJ databases">
        <title>Chitinophaga fuyangensis sp. nov., isolated from soil in a chemical factory.</title>
        <authorList>
            <person name="Chen K."/>
        </authorList>
    </citation>
    <scope>NUCLEOTIDE SEQUENCE [LARGE SCALE GENOMIC DNA]</scope>
    <source>
        <strain evidence="11 12">LY-1</strain>
    </source>
</reference>
<dbReference type="CDD" id="cd08662">
    <property type="entry name" value="M13"/>
    <property type="match status" value="1"/>
</dbReference>
<organism evidence="11 12">
    <name type="scientific">Chitinophaga parva</name>
    <dbReference type="NCBI Taxonomy" id="2169414"/>
    <lineage>
        <taxon>Bacteria</taxon>
        <taxon>Pseudomonadati</taxon>
        <taxon>Bacteroidota</taxon>
        <taxon>Chitinophagia</taxon>
        <taxon>Chitinophagales</taxon>
        <taxon>Chitinophagaceae</taxon>
        <taxon>Chitinophaga</taxon>
    </lineage>
</organism>
<dbReference type="RefSeq" id="WP_108687912.1">
    <property type="nucleotide sequence ID" value="NZ_QCYK01000002.1"/>
</dbReference>
<dbReference type="InterPro" id="IPR024079">
    <property type="entry name" value="MetalloPept_cat_dom_sf"/>
</dbReference>
<dbReference type="Gene3D" id="1.10.1380.10">
    <property type="entry name" value="Neutral endopeptidase , domain2"/>
    <property type="match status" value="1"/>
</dbReference>
<dbReference type="PROSITE" id="PS51257">
    <property type="entry name" value="PROKAR_LIPOPROTEIN"/>
    <property type="match status" value="1"/>
</dbReference>
<name>A0A2T7BIG3_9BACT</name>
<dbReference type="InterPro" id="IPR008753">
    <property type="entry name" value="Peptidase_M13_N"/>
</dbReference>
<comment type="cofactor">
    <cofactor evidence="1">
        <name>Zn(2+)</name>
        <dbReference type="ChEBI" id="CHEBI:29105"/>
    </cofactor>
</comment>
<protein>
    <submittedName>
        <fullName evidence="11">M13 family peptidase</fullName>
    </submittedName>
</protein>
<keyword evidence="8" id="KW-0732">Signal</keyword>
<gene>
    <name evidence="11" type="ORF">DCC81_17695</name>
</gene>
<evidence type="ECO:0000256" key="6">
    <source>
        <dbReference type="ARBA" id="ARBA00022833"/>
    </source>
</evidence>
<dbReference type="GO" id="GO:0005886">
    <property type="term" value="C:plasma membrane"/>
    <property type="evidence" value="ECO:0007669"/>
    <property type="project" value="TreeGrafter"/>
</dbReference>
<dbReference type="SUPFAM" id="SSF55486">
    <property type="entry name" value="Metalloproteases ('zincins'), catalytic domain"/>
    <property type="match status" value="1"/>
</dbReference>
<dbReference type="Pfam" id="PF01431">
    <property type="entry name" value="Peptidase_M13"/>
    <property type="match status" value="1"/>
</dbReference>
<keyword evidence="5" id="KW-0378">Hydrolase</keyword>
<dbReference type="EMBL" id="QCYK01000002">
    <property type="protein sequence ID" value="PUZ26075.1"/>
    <property type="molecule type" value="Genomic_DNA"/>
</dbReference>
<dbReference type="PROSITE" id="PS51885">
    <property type="entry name" value="NEPRILYSIN"/>
    <property type="match status" value="1"/>
</dbReference>
<dbReference type="Gene3D" id="3.40.390.10">
    <property type="entry name" value="Collagenase (Catalytic Domain)"/>
    <property type="match status" value="1"/>
</dbReference>
<dbReference type="InterPro" id="IPR018497">
    <property type="entry name" value="Peptidase_M13_C"/>
</dbReference>
<dbReference type="PANTHER" id="PTHR11733">
    <property type="entry name" value="ZINC METALLOPROTEASE FAMILY M13 NEPRILYSIN-RELATED"/>
    <property type="match status" value="1"/>
</dbReference>
<evidence type="ECO:0000256" key="4">
    <source>
        <dbReference type="ARBA" id="ARBA00022723"/>
    </source>
</evidence>
<dbReference type="AlphaFoldDB" id="A0A2T7BIG3"/>
<dbReference type="GO" id="GO:0004222">
    <property type="term" value="F:metalloendopeptidase activity"/>
    <property type="evidence" value="ECO:0007669"/>
    <property type="project" value="InterPro"/>
</dbReference>
<dbReference type="OrthoDB" id="9775677at2"/>
<dbReference type="GO" id="GO:0046872">
    <property type="term" value="F:metal ion binding"/>
    <property type="evidence" value="ECO:0007669"/>
    <property type="project" value="UniProtKB-KW"/>
</dbReference>
<comment type="caution">
    <text evidence="11">The sequence shown here is derived from an EMBL/GenBank/DDBJ whole genome shotgun (WGS) entry which is preliminary data.</text>
</comment>
<keyword evidence="3" id="KW-0645">Protease</keyword>
<evidence type="ECO:0000256" key="2">
    <source>
        <dbReference type="ARBA" id="ARBA00007357"/>
    </source>
</evidence>
<dbReference type="Pfam" id="PF05649">
    <property type="entry name" value="Peptidase_M13_N"/>
    <property type="match status" value="1"/>
</dbReference>
<accession>A0A2T7BIG3</accession>
<evidence type="ECO:0000256" key="1">
    <source>
        <dbReference type="ARBA" id="ARBA00001947"/>
    </source>
</evidence>
<dbReference type="InterPro" id="IPR000718">
    <property type="entry name" value="Peptidase_M13"/>
</dbReference>
<keyword evidence="6" id="KW-0862">Zinc</keyword>
<proteinExistence type="inferred from homology"/>
<evidence type="ECO:0000256" key="3">
    <source>
        <dbReference type="ARBA" id="ARBA00022670"/>
    </source>
</evidence>
<comment type="similarity">
    <text evidence="2">Belongs to the peptidase M13 family.</text>
</comment>
<sequence>MRYVYTLLAGAALLAACHTSTTADRGKADILAADLDSSARPADDFFQYANGGWIKRNPIPAEESSWGIGQLVVNENLKRLKTINLEADSAHAAKGTKQQKIGDFWHAAMDSAGIEAKGLQPLDNWFKKIDAIHDTHSLMDAMAQLDNIGASTMLSVGVSQDEKNSEVEAMHAWQGGLYLPEREYYLKTDSTSLHILHSYEALITHFLTMSGMPAATAATQAGNILALETSLAKVHRKREDLRDPYKNYNMLKAPDLYKMAPSLDLEQYFKTLGASRIDTIIVGQPEYYKALNQQVAATPLDTWKALLRFRLIDAFAEALPDAYGVEAFNFNKLLTGAKERKPRWKRVLRKEEGAMGELLGQLFVKEYFNATAKKRYEDLVEAIRDAYKHRIQQLTWMSDSTKQKALVKLAAIKKKVGYPDKWKDFSSLEVTHDNYVQNLMNANAFWVRYNINKLGKPVDRDEWDMTPQTYNAYYNPSNNEIVLPAGIFTVPGYRDEQLDDALVYGYAGASTIGHEITHGFDDEGRQFDEKGNLKSWWTKDDEQHFKERAAFIDRQFSSFVVVDTFKINGKATMGENIADLGGILLGWDAFQKTKQFKDNDSIAGLSPAQRYFLGYSLGWLMGSTQEYLRNQTLTDAHAPARFRVNGPFQNVDAFYATFNVKPGDKMYLADSLRVRIW</sequence>
<evidence type="ECO:0000259" key="10">
    <source>
        <dbReference type="Pfam" id="PF05649"/>
    </source>
</evidence>
<evidence type="ECO:0000313" key="12">
    <source>
        <dbReference type="Proteomes" id="UP000244450"/>
    </source>
</evidence>
<dbReference type="PRINTS" id="PR00786">
    <property type="entry name" value="NEPRILYSIN"/>
</dbReference>
<feature type="domain" description="Peptidase M13 C-terminal" evidence="9">
    <location>
        <begin position="471"/>
        <end position="672"/>
    </location>
</feature>
<feature type="domain" description="Peptidase M13 N-terminal" evidence="10">
    <location>
        <begin position="41"/>
        <end position="419"/>
    </location>
</feature>
<evidence type="ECO:0000259" key="9">
    <source>
        <dbReference type="Pfam" id="PF01431"/>
    </source>
</evidence>
<keyword evidence="12" id="KW-1185">Reference proteome</keyword>
<keyword evidence="7" id="KW-0482">Metalloprotease</keyword>
<feature type="chain" id="PRO_5015656756" evidence="8">
    <location>
        <begin position="24"/>
        <end position="677"/>
    </location>
</feature>
<evidence type="ECO:0000256" key="7">
    <source>
        <dbReference type="ARBA" id="ARBA00023049"/>
    </source>
</evidence>
<dbReference type="InterPro" id="IPR042089">
    <property type="entry name" value="Peptidase_M13_dom_2"/>
</dbReference>
<dbReference type="Proteomes" id="UP000244450">
    <property type="component" value="Unassembled WGS sequence"/>
</dbReference>
<evidence type="ECO:0000256" key="5">
    <source>
        <dbReference type="ARBA" id="ARBA00022801"/>
    </source>
</evidence>
<evidence type="ECO:0000313" key="11">
    <source>
        <dbReference type="EMBL" id="PUZ26075.1"/>
    </source>
</evidence>
<evidence type="ECO:0000256" key="8">
    <source>
        <dbReference type="SAM" id="SignalP"/>
    </source>
</evidence>
<dbReference type="PANTHER" id="PTHR11733:SF167">
    <property type="entry name" value="FI17812P1-RELATED"/>
    <property type="match status" value="1"/>
</dbReference>